<protein>
    <submittedName>
        <fullName evidence="3">PrpF protein</fullName>
    </submittedName>
</protein>
<evidence type="ECO:0000313" key="3">
    <source>
        <dbReference type="EMBL" id="AWB35790.1"/>
    </source>
</evidence>
<dbReference type="KEGG" id="boz:DBV39_11655"/>
<organism evidence="3 4">
    <name type="scientific">Orrella marina</name>
    <dbReference type="NCBI Taxonomy" id="2163011"/>
    <lineage>
        <taxon>Bacteria</taxon>
        <taxon>Pseudomonadati</taxon>
        <taxon>Pseudomonadota</taxon>
        <taxon>Betaproteobacteria</taxon>
        <taxon>Burkholderiales</taxon>
        <taxon>Alcaligenaceae</taxon>
        <taxon>Orrella</taxon>
    </lineage>
</organism>
<dbReference type="PANTHER" id="PTHR43709:SF2">
    <property type="entry name" value="DUF453 DOMAIN PROTEIN (AFU_ORTHOLOGUE AFUA_6G00360)"/>
    <property type="match status" value="1"/>
</dbReference>
<comment type="similarity">
    <text evidence="1">Belongs to the PrpF family.</text>
</comment>
<reference evidence="3 4" key="1">
    <citation type="submission" date="2018-04" db="EMBL/GenBank/DDBJ databases">
        <title>Bordetella sp. HZ20 isolated from seawater.</title>
        <authorList>
            <person name="Sun C."/>
        </authorList>
    </citation>
    <scope>NUCLEOTIDE SEQUENCE [LARGE SCALE GENOMIC DNA]</scope>
    <source>
        <strain evidence="3 4">HZ20</strain>
    </source>
</reference>
<accession>A0A2R4XPR6</accession>
<name>A0A2R4XPR6_9BURK</name>
<evidence type="ECO:0000256" key="1">
    <source>
        <dbReference type="ARBA" id="ARBA00007673"/>
    </source>
</evidence>
<sequence>MRGGTSTGIVLWDAHLPQEVSLREELVRHLMGVPQEGTTPRNRQTTGLGRGAPTSNKVFLMKHHQGADADFDSTLAQLAADHARIDWGVNCGNMSAALPLYLLQTGLAEPATPETQLRIWNTNTRKLTDMRMPTPFEMATIPGVPGRFPSVELVLRDPVGARTGSLFPTGNRQDCFDDVPVSCVDVAVPMVIVRATDLGYTARESVASLQADPGLMARLRSIWVQAGLRMGLKTAAGAPMTEAELAQSETVPKICMVGPGDGDSDIHVRYFTPQAPHSSMAVTGGCCLAVAALLGGTVAFETVSQSQRSRTGASSMTAQIGYEPVVVRIGNPAGVLQATVSGYESGSEVTIPWVSYQRSAQVLLQGLAPIYQASDALMLFFESRHAQALSGRH</sequence>
<dbReference type="PANTHER" id="PTHR43709">
    <property type="entry name" value="ACONITATE ISOMERASE-RELATED"/>
    <property type="match status" value="1"/>
</dbReference>
<proteinExistence type="inferred from homology"/>
<dbReference type="GO" id="GO:0016853">
    <property type="term" value="F:isomerase activity"/>
    <property type="evidence" value="ECO:0007669"/>
    <property type="project" value="UniProtKB-KW"/>
</dbReference>
<dbReference type="SUPFAM" id="SSF54506">
    <property type="entry name" value="Diaminopimelate epimerase-like"/>
    <property type="match status" value="2"/>
</dbReference>
<dbReference type="OrthoDB" id="9779763at2"/>
<gene>
    <name evidence="3" type="ORF">DBV39_11655</name>
</gene>
<dbReference type="EMBL" id="CP028901">
    <property type="protein sequence ID" value="AWB35790.1"/>
    <property type="molecule type" value="Genomic_DNA"/>
</dbReference>
<evidence type="ECO:0000256" key="2">
    <source>
        <dbReference type="ARBA" id="ARBA00023235"/>
    </source>
</evidence>
<keyword evidence="4" id="KW-1185">Reference proteome</keyword>
<dbReference type="Gene3D" id="3.10.310.10">
    <property type="entry name" value="Diaminopimelate Epimerase, Chain A, domain 1"/>
    <property type="match status" value="2"/>
</dbReference>
<keyword evidence="2" id="KW-0413">Isomerase</keyword>
<dbReference type="Pfam" id="PF04303">
    <property type="entry name" value="PrpF"/>
    <property type="match status" value="1"/>
</dbReference>
<dbReference type="Proteomes" id="UP000244571">
    <property type="component" value="Chromosome"/>
</dbReference>
<dbReference type="InterPro" id="IPR007400">
    <property type="entry name" value="PrpF-like"/>
</dbReference>
<evidence type="ECO:0000313" key="4">
    <source>
        <dbReference type="Proteomes" id="UP000244571"/>
    </source>
</evidence>
<dbReference type="AlphaFoldDB" id="A0A2R4XPR6"/>